<protein>
    <recommendedName>
        <fullName evidence="6">Transcriptional regulator, CarD family</fullName>
    </recommendedName>
</protein>
<evidence type="ECO:0008006" key="6">
    <source>
        <dbReference type="Google" id="ProtNLM"/>
    </source>
</evidence>
<sequence length="185" mass="21251">MYKTGDHVFYPKGGVFVIEKECDKTIAGRQLHFYDLVSCDGKTKISIPTDNVERVGVRRLVSQSELQDCVDSWTPDFKISKLHHKNRKSRFELMRQSGSFSDMGSVVVTIHHLIKKAKATFEEKRMYDQIRKRLIDEIEIVKEIPADQTDEFLQGVLDEAITRKPVKTAEDEENAGVEEAEEVFS</sequence>
<gene>
    <name evidence="4" type="ORF">J3U87_16795</name>
</gene>
<dbReference type="GO" id="GO:0009303">
    <property type="term" value="P:rRNA transcription"/>
    <property type="evidence" value="ECO:0007669"/>
    <property type="project" value="TreeGrafter"/>
</dbReference>
<dbReference type="InterPro" id="IPR003711">
    <property type="entry name" value="CarD-like/TRCF_RID"/>
</dbReference>
<dbReference type="Pfam" id="PF21095">
    <property type="entry name" value="CarD_C"/>
    <property type="match status" value="1"/>
</dbReference>
<evidence type="ECO:0000259" key="2">
    <source>
        <dbReference type="Pfam" id="PF02559"/>
    </source>
</evidence>
<dbReference type="PANTHER" id="PTHR38447:SF1">
    <property type="entry name" value="RNA POLYMERASE-BINDING TRANSCRIPTION FACTOR CARD"/>
    <property type="match status" value="1"/>
</dbReference>
<dbReference type="RefSeq" id="WP_237384204.1">
    <property type="nucleotide sequence ID" value="NZ_CP071793.1"/>
</dbReference>
<feature type="domain" description="CarD-like/TRCF RNAP-interacting" evidence="2">
    <location>
        <begin position="2"/>
        <end position="60"/>
    </location>
</feature>
<organism evidence="4 5">
    <name type="scientific">Sulfidibacter corallicola</name>
    <dbReference type="NCBI Taxonomy" id="2818388"/>
    <lineage>
        <taxon>Bacteria</taxon>
        <taxon>Pseudomonadati</taxon>
        <taxon>Acidobacteriota</taxon>
        <taxon>Holophagae</taxon>
        <taxon>Acanthopleuribacterales</taxon>
        <taxon>Acanthopleuribacteraceae</taxon>
        <taxon>Sulfidibacter</taxon>
    </lineage>
</organism>
<dbReference type="EMBL" id="CP071793">
    <property type="protein sequence ID" value="QTD54105.1"/>
    <property type="molecule type" value="Genomic_DNA"/>
</dbReference>
<keyword evidence="5" id="KW-1185">Reference proteome</keyword>
<dbReference type="InterPro" id="IPR036101">
    <property type="entry name" value="CarD-like/TRCF_RID_sf"/>
</dbReference>
<dbReference type="SUPFAM" id="SSF141259">
    <property type="entry name" value="CarD-like"/>
    <property type="match status" value="1"/>
</dbReference>
<dbReference type="InterPro" id="IPR052531">
    <property type="entry name" value="CarD-like_regulator"/>
</dbReference>
<dbReference type="InterPro" id="IPR048792">
    <property type="entry name" value="CarD_C"/>
</dbReference>
<dbReference type="Gene3D" id="1.20.58.1290">
    <property type="entry name" value="CarD-like, C-terminal domain"/>
    <property type="match status" value="1"/>
</dbReference>
<dbReference type="Proteomes" id="UP000663929">
    <property type="component" value="Chromosome"/>
</dbReference>
<evidence type="ECO:0000259" key="3">
    <source>
        <dbReference type="Pfam" id="PF21095"/>
    </source>
</evidence>
<evidence type="ECO:0000256" key="1">
    <source>
        <dbReference type="SAM" id="MobiDB-lite"/>
    </source>
</evidence>
<evidence type="ECO:0000313" key="4">
    <source>
        <dbReference type="EMBL" id="QTD54105.1"/>
    </source>
</evidence>
<dbReference type="PANTHER" id="PTHR38447">
    <property type="entry name" value="TRANSCRIPTION FACTOR YDEB-RELATED"/>
    <property type="match status" value="1"/>
</dbReference>
<feature type="compositionally biased region" description="Acidic residues" evidence="1">
    <location>
        <begin position="170"/>
        <end position="185"/>
    </location>
</feature>
<reference evidence="4" key="1">
    <citation type="submission" date="2021-03" db="EMBL/GenBank/DDBJ databases">
        <title>Acanthopleuribacteraceae sp. M133.</title>
        <authorList>
            <person name="Wang G."/>
        </authorList>
    </citation>
    <scope>NUCLEOTIDE SEQUENCE</scope>
    <source>
        <strain evidence="4">M133</strain>
    </source>
</reference>
<dbReference type="Gene3D" id="2.40.10.170">
    <property type="match status" value="1"/>
</dbReference>
<dbReference type="AlphaFoldDB" id="A0A8A4U5T2"/>
<evidence type="ECO:0000313" key="5">
    <source>
        <dbReference type="Proteomes" id="UP000663929"/>
    </source>
</evidence>
<dbReference type="InterPro" id="IPR042215">
    <property type="entry name" value="CarD-like_C"/>
</dbReference>
<feature type="region of interest" description="Disordered" evidence="1">
    <location>
        <begin position="164"/>
        <end position="185"/>
    </location>
</feature>
<feature type="domain" description="CarD C-terminal" evidence="3">
    <location>
        <begin position="96"/>
        <end position="153"/>
    </location>
</feature>
<proteinExistence type="predicted"/>
<accession>A0A8A4U5T2</accession>
<dbReference type="KEGG" id="scor:J3U87_16795"/>
<dbReference type="Pfam" id="PF02559">
    <property type="entry name" value="CarD_TRCF_RID"/>
    <property type="match status" value="1"/>
</dbReference>
<name>A0A8A4U5T2_SULCO</name>